<protein>
    <submittedName>
        <fullName evidence="2">Cation efflux family protein</fullName>
    </submittedName>
</protein>
<evidence type="ECO:0000313" key="3">
    <source>
        <dbReference type="Proteomes" id="UP000325081"/>
    </source>
</evidence>
<proteinExistence type="predicted"/>
<feature type="compositionally biased region" description="Basic and acidic residues" evidence="1">
    <location>
        <begin position="12"/>
        <end position="23"/>
    </location>
</feature>
<organism evidence="2 3">
    <name type="scientific">Striga asiatica</name>
    <name type="common">Asiatic witchweed</name>
    <name type="synonym">Buchnera asiatica</name>
    <dbReference type="NCBI Taxonomy" id="4170"/>
    <lineage>
        <taxon>Eukaryota</taxon>
        <taxon>Viridiplantae</taxon>
        <taxon>Streptophyta</taxon>
        <taxon>Embryophyta</taxon>
        <taxon>Tracheophyta</taxon>
        <taxon>Spermatophyta</taxon>
        <taxon>Magnoliopsida</taxon>
        <taxon>eudicotyledons</taxon>
        <taxon>Gunneridae</taxon>
        <taxon>Pentapetalae</taxon>
        <taxon>asterids</taxon>
        <taxon>lamiids</taxon>
        <taxon>Lamiales</taxon>
        <taxon>Orobanchaceae</taxon>
        <taxon>Buchnereae</taxon>
        <taxon>Striga</taxon>
    </lineage>
</organism>
<feature type="compositionally biased region" description="Basic and acidic residues" evidence="1">
    <location>
        <begin position="149"/>
        <end position="160"/>
    </location>
</feature>
<feature type="region of interest" description="Disordered" evidence="1">
    <location>
        <begin position="49"/>
        <end position="185"/>
    </location>
</feature>
<feature type="compositionally biased region" description="Basic and acidic residues" evidence="1">
    <location>
        <begin position="102"/>
        <end position="136"/>
    </location>
</feature>
<reference evidence="3" key="1">
    <citation type="journal article" date="2019" name="Curr. Biol.">
        <title>Genome Sequence of Striga asiatica Provides Insight into the Evolution of Plant Parasitism.</title>
        <authorList>
            <person name="Yoshida S."/>
            <person name="Kim S."/>
            <person name="Wafula E.K."/>
            <person name="Tanskanen J."/>
            <person name="Kim Y.M."/>
            <person name="Honaas L."/>
            <person name="Yang Z."/>
            <person name="Spallek T."/>
            <person name="Conn C.E."/>
            <person name="Ichihashi Y."/>
            <person name="Cheong K."/>
            <person name="Cui S."/>
            <person name="Der J.P."/>
            <person name="Gundlach H."/>
            <person name="Jiao Y."/>
            <person name="Hori C."/>
            <person name="Ishida J.K."/>
            <person name="Kasahara H."/>
            <person name="Kiba T."/>
            <person name="Kim M.S."/>
            <person name="Koo N."/>
            <person name="Laohavisit A."/>
            <person name="Lee Y.H."/>
            <person name="Lumba S."/>
            <person name="McCourt P."/>
            <person name="Mortimer J.C."/>
            <person name="Mutuku J.M."/>
            <person name="Nomura T."/>
            <person name="Sasaki-Sekimoto Y."/>
            <person name="Seto Y."/>
            <person name="Wang Y."/>
            <person name="Wakatake T."/>
            <person name="Sakakibara H."/>
            <person name="Demura T."/>
            <person name="Yamaguchi S."/>
            <person name="Yoneyama K."/>
            <person name="Manabe R.I."/>
            <person name="Nelson D.C."/>
            <person name="Schulman A.H."/>
            <person name="Timko M.P."/>
            <person name="dePamphilis C.W."/>
            <person name="Choi D."/>
            <person name="Shirasu K."/>
        </authorList>
    </citation>
    <scope>NUCLEOTIDE SEQUENCE [LARGE SCALE GENOMIC DNA]</scope>
    <source>
        <strain evidence="3">cv. UVA1</strain>
    </source>
</reference>
<name>A0A5A7Q4T4_STRAF</name>
<accession>A0A5A7Q4T4</accession>
<dbReference type="AlphaFoldDB" id="A0A5A7Q4T4"/>
<dbReference type="Proteomes" id="UP000325081">
    <property type="component" value="Unassembled WGS sequence"/>
</dbReference>
<feature type="compositionally biased region" description="Basic residues" evidence="1">
    <location>
        <begin position="1"/>
        <end position="11"/>
    </location>
</feature>
<comment type="caution">
    <text evidence="2">The sequence shown here is derived from an EMBL/GenBank/DDBJ whole genome shotgun (WGS) entry which is preliminary data.</text>
</comment>
<feature type="region of interest" description="Disordered" evidence="1">
    <location>
        <begin position="1"/>
        <end position="25"/>
    </location>
</feature>
<gene>
    <name evidence="2" type="ORF">STAS_16888</name>
</gene>
<evidence type="ECO:0000313" key="2">
    <source>
        <dbReference type="EMBL" id="GER40225.1"/>
    </source>
</evidence>
<keyword evidence="3" id="KW-1185">Reference proteome</keyword>
<evidence type="ECO:0000256" key="1">
    <source>
        <dbReference type="SAM" id="MobiDB-lite"/>
    </source>
</evidence>
<dbReference type="EMBL" id="BKCP01005849">
    <property type="protein sequence ID" value="GER40225.1"/>
    <property type="molecule type" value="Genomic_DNA"/>
</dbReference>
<sequence length="185" mass="21037">MPGRPKKYQRKMGKDEDNGKHVTEQVQDATPNQVRLSKKGVTMRCSICKQPNHNSRGCHKNTRTDVPAPIQKEPIAKKRMRKSPSKSIVEENDFQRIRKSPRLKEKAQIVEGVSEKRPQKEKGFKAGVPTKKDNEVGKSSQDPGKGKRKETIIVENEGVKTKLPVKRSLRLQAQMTNVTDNRDMD</sequence>